<organism evidence="10 11">
    <name type="scientific">Chryseobacterium taklimakanense</name>
    <dbReference type="NCBI Taxonomy" id="536441"/>
    <lineage>
        <taxon>Bacteria</taxon>
        <taxon>Pseudomonadati</taxon>
        <taxon>Bacteroidota</taxon>
        <taxon>Flavobacteriia</taxon>
        <taxon>Flavobacteriales</taxon>
        <taxon>Weeksellaceae</taxon>
        <taxon>Chryseobacterium group</taxon>
        <taxon>Chryseobacterium</taxon>
    </lineage>
</organism>
<evidence type="ECO:0000313" key="11">
    <source>
        <dbReference type="Proteomes" id="UP000215196"/>
    </source>
</evidence>
<dbReference type="InterPro" id="IPR017657">
    <property type="entry name" value="L-lysine_6-transaminase"/>
</dbReference>
<reference evidence="10 11" key="1">
    <citation type="submission" date="2017-06" db="EMBL/GenBank/DDBJ databases">
        <authorList>
            <consortium name="Pathogen Informatics"/>
        </authorList>
    </citation>
    <scope>NUCLEOTIDE SEQUENCE [LARGE SCALE GENOMIC DNA]</scope>
    <source>
        <strain evidence="10 11">NCTC13490</strain>
    </source>
</reference>
<dbReference type="AlphaFoldDB" id="A0A239WTR0"/>
<evidence type="ECO:0000256" key="5">
    <source>
        <dbReference type="ARBA" id="ARBA00022679"/>
    </source>
</evidence>
<sequence>MNASIESHPEITNKVKATLSRHILADGFDFVMDLEKSHGSWIHDKISGKDYLDMFSMFASASIGYNHPYLVQHTDWLGKMAINKPTLADVYSEEYADFMEVFERVAIPEHLQYAFFISGGTLAVENAMKACFDWKTRKNFEKDLNIEGDICIHFRQAFHGRSGYTLSLTNTSDPRKYQYFPKFDWPRIINPHLNFPITDENLEETIKNENLALLHIQEAIVTNPDRVACIIIEPIQAEGGDHHFRDEFFTGLRKICDENEVLLIFDEVQTGIGITGKMWAFEHFTAKPDIISFGKKTQVCGVLANKEKFDEIPQNVFRESSRINSTFGGNFIDIMRLKLILEVIENENLVENARVVGDYLLNGLKNFEAKYPEQISAARGRGLMCAIDLPTGEVRDRMREELYKQNVIILSCGDRSIRFRPHLNVNVEEIQIVLDKIEDILKRGF</sequence>
<keyword evidence="4 10" id="KW-0032">Aminotransferase</keyword>
<dbReference type="Gene3D" id="3.90.1150.10">
    <property type="entry name" value="Aspartate Aminotransferase, domain 1"/>
    <property type="match status" value="1"/>
</dbReference>
<dbReference type="PANTHER" id="PTHR43206">
    <property type="entry name" value="AMINOTRANSFERASE"/>
    <property type="match status" value="1"/>
</dbReference>
<evidence type="ECO:0000256" key="3">
    <source>
        <dbReference type="ARBA" id="ARBA00013071"/>
    </source>
</evidence>
<dbReference type="EC" id="2.6.1.36" evidence="3"/>
<comment type="similarity">
    <text evidence="2 9">Belongs to the class-III pyridoxal-phosphate-dependent aminotransferase family.</text>
</comment>
<dbReference type="Gene3D" id="3.40.640.10">
    <property type="entry name" value="Type I PLP-dependent aspartate aminotransferase-like (Major domain)"/>
    <property type="match status" value="1"/>
</dbReference>
<dbReference type="RefSeq" id="WP_095070335.1">
    <property type="nucleotide sequence ID" value="NZ_LT906465.1"/>
</dbReference>
<accession>A0A239WTR0</accession>
<dbReference type="InterPro" id="IPR005814">
    <property type="entry name" value="Aminotrans_3"/>
</dbReference>
<dbReference type="InterPro" id="IPR015422">
    <property type="entry name" value="PyrdxlP-dep_Trfase_small"/>
</dbReference>
<dbReference type="PANTHER" id="PTHR43206:SF2">
    <property type="entry name" value="4-AMINOBUTYRATE AMINOTRANSFERASE GABT"/>
    <property type="match status" value="1"/>
</dbReference>
<dbReference type="SUPFAM" id="SSF53383">
    <property type="entry name" value="PLP-dependent transferases"/>
    <property type="match status" value="1"/>
</dbReference>
<keyword evidence="11" id="KW-1185">Reference proteome</keyword>
<dbReference type="GO" id="GO:0030170">
    <property type="term" value="F:pyridoxal phosphate binding"/>
    <property type="evidence" value="ECO:0007669"/>
    <property type="project" value="InterPro"/>
</dbReference>
<evidence type="ECO:0000256" key="8">
    <source>
        <dbReference type="ARBA" id="ARBA00050040"/>
    </source>
</evidence>
<dbReference type="PIRSF" id="PIRSF000521">
    <property type="entry name" value="Transaminase_4ab_Lys_Orn"/>
    <property type="match status" value="1"/>
</dbReference>
<keyword evidence="6 9" id="KW-0663">Pyridoxal phosphate</keyword>
<evidence type="ECO:0000256" key="1">
    <source>
        <dbReference type="ARBA" id="ARBA00001933"/>
    </source>
</evidence>
<dbReference type="GO" id="GO:0017000">
    <property type="term" value="P:antibiotic biosynthetic process"/>
    <property type="evidence" value="ECO:0007669"/>
    <property type="project" value="InterPro"/>
</dbReference>
<dbReference type="CDD" id="cd00610">
    <property type="entry name" value="OAT_like"/>
    <property type="match status" value="1"/>
</dbReference>
<protein>
    <recommendedName>
        <fullName evidence="8">L-lysine-epsilon aminotransferase</fullName>
        <ecNumber evidence="3">2.6.1.36</ecNumber>
    </recommendedName>
    <alternativeName>
        <fullName evidence="7">Lysine 6-aminotransferase</fullName>
    </alternativeName>
</protein>
<dbReference type="NCBIfam" id="TIGR03251">
    <property type="entry name" value="LAT_fam"/>
    <property type="match status" value="1"/>
</dbReference>
<name>A0A239WTR0_9FLAO</name>
<evidence type="ECO:0000256" key="2">
    <source>
        <dbReference type="ARBA" id="ARBA00008954"/>
    </source>
</evidence>
<dbReference type="InterPro" id="IPR015421">
    <property type="entry name" value="PyrdxlP-dep_Trfase_major"/>
</dbReference>
<keyword evidence="5 10" id="KW-0808">Transferase</keyword>
<dbReference type="Proteomes" id="UP000215196">
    <property type="component" value="Chromosome 1"/>
</dbReference>
<evidence type="ECO:0000256" key="9">
    <source>
        <dbReference type="RuleBase" id="RU003560"/>
    </source>
</evidence>
<evidence type="ECO:0000256" key="7">
    <source>
        <dbReference type="ARBA" id="ARBA00030921"/>
    </source>
</evidence>
<evidence type="ECO:0000256" key="6">
    <source>
        <dbReference type="ARBA" id="ARBA00022898"/>
    </source>
</evidence>
<dbReference type="KEGG" id="ctak:4412677_00654"/>
<dbReference type="EMBL" id="LT906465">
    <property type="protein sequence ID" value="SNV37343.1"/>
    <property type="molecule type" value="Genomic_DNA"/>
</dbReference>
<comment type="cofactor">
    <cofactor evidence="1">
        <name>pyridoxal 5'-phosphate</name>
        <dbReference type="ChEBI" id="CHEBI:597326"/>
    </cofactor>
</comment>
<evidence type="ECO:0000313" key="10">
    <source>
        <dbReference type="EMBL" id="SNV37343.1"/>
    </source>
</evidence>
<dbReference type="InterPro" id="IPR015424">
    <property type="entry name" value="PyrdxlP-dep_Trfase"/>
</dbReference>
<proteinExistence type="inferred from homology"/>
<dbReference type="GO" id="GO:0045484">
    <property type="term" value="F:L-lysine 6-transaminase activity"/>
    <property type="evidence" value="ECO:0007669"/>
    <property type="project" value="UniProtKB-EC"/>
</dbReference>
<dbReference type="GO" id="GO:0009450">
    <property type="term" value="P:gamma-aminobutyric acid catabolic process"/>
    <property type="evidence" value="ECO:0007669"/>
    <property type="project" value="TreeGrafter"/>
</dbReference>
<gene>
    <name evidence="10" type="primary">lat</name>
    <name evidence="10" type="ORF">SAMEA4412677_00654</name>
</gene>
<dbReference type="Pfam" id="PF00202">
    <property type="entry name" value="Aminotran_3"/>
    <property type="match status" value="1"/>
</dbReference>
<evidence type="ECO:0000256" key="4">
    <source>
        <dbReference type="ARBA" id="ARBA00022576"/>
    </source>
</evidence>